<dbReference type="PANTHER" id="PTHR33481">
    <property type="entry name" value="REVERSE TRANSCRIPTASE"/>
    <property type="match status" value="1"/>
</dbReference>
<protein>
    <submittedName>
        <fullName evidence="1">Uncharacterized protein</fullName>
    </submittedName>
</protein>
<dbReference type="STRING" id="97972.A0A2V1CY23"/>
<organism evidence="1 2">
    <name type="scientific">Periconia macrospinosa</name>
    <dbReference type="NCBI Taxonomy" id="97972"/>
    <lineage>
        <taxon>Eukaryota</taxon>
        <taxon>Fungi</taxon>
        <taxon>Dikarya</taxon>
        <taxon>Ascomycota</taxon>
        <taxon>Pezizomycotina</taxon>
        <taxon>Dothideomycetes</taxon>
        <taxon>Pleosporomycetidae</taxon>
        <taxon>Pleosporales</taxon>
        <taxon>Massarineae</taxon>
        <taxon>Periconiaceae</taxon>
        <taxon>Periconia</taxon>
    </lineage>
</organism>
<name>A0A2V1CY23_9PLEO</name>
<sequence>MPLEIAEITHEADEQTLLIACLHIPQTEAVRHRPGLTSSLYLLKKAIASVWCGENVRGSQGGAEGVVDFAQQFIWERLLPRDTVTFPVGESTLDLMLDRRADIPNATNKASVTDDLLSTKPLTEEDVCKAIFAANLFKASGNDEMAAVVWQELWEILKRHIVALYQLSLETSMLLRQRKTATIATIIPPKEVGTREWREVQTYRPISLLATLDKGLEPVIVERLTYLAEEYYLPPESNFGAWKGGSTTQARTLTQERTFPAWRDNKLLSLVSFD</sequence>
<proteinExistence type="predicted"/>
<dbReference type="Proteomes" id="UP000244855">
    <property type="component" value="Unassembled WGS sequence"/>
</dbReference>
<dbReference type="PANTHER" id="PTHR33481:SF1">
    <property type="entry name" value="ENDONUCLEASE_EXONUCLEASE_PHOSPHATASE DOMAIN-CONTAINING PROTEIN-RELATED"/>
    <property type="match status" value="1"/>
</dbReference>
<dbReference type="EMBL" id="KZ806182">
    <property type="protein sequence ID" value="PVH90632.1"/>
    <property type="molecule type" value="Genomic_DNA"/>
</dbReference>
<accession>A0A2V1CY23</accession>
<dbReference type="OrthoDB" id="3261222at2759"/>
<evidence type="ECO:0000313" key="2">
    <source>
        <dbReference type="Proteomes" id="UP000244855"/>
    </source>
</evidence>
<dbReference type="AlphaFoldDB" id="A0A2V1CY23"/>
<evidence type="ECO:0000313" key="1">
    <source>
        <dbReference type="EMBL" id="PVH90632.1"/>
    </source>
</evidence>
<gene>
    <name evidence="1" type="ORF">DM02DRAFT_664852</name>
</gene>
<reference evidence="1 2" key="1">
    <citation type="journal article" date="2018" name="Sci. Rep.">
        <title>Comparative genomics provides insights into the lifestyle and reveals functional heterogeneity of dark septate endophytic fungi.</title>
        <authorList>
            <person name="Knapp D.G."/>
            <person name="Nemeth J.B."/>
            <person name="Barry K."/>
            <person name="Hainaut M."/>
            <person name="Henrissat B."/>
            <person name="Johnson J."/>
            <person name="Kuo A."/>
            <person name="Lim J.H.P."/>
            <person name="Lipzen A."/>
            <person name="Nolan M."/>
            <person name="Ohm R.A."/>
            <person name="Tamas L."/>
            <person name="Grigoriev I.V."/>
            <person name="Spatafora J.W."/>
            <person name="Nagy L.G."/>
            <person name="Kovacs G.M."/>
        </authorList>
    </citation>
    <scope>NUCLEOTIDE SEQUENCE [LARGE SCALE GENOMIC DNA]</scope>
    <source>
        <strain evidence="1 2">DSE2036</strain>
    </source>
</reference>
<keyword evidence="2" id="KW-1185">Reference proteome</keyword>
<feature type="non-terminal residue" evidence="1">
    <location>
        <position position="274"/>
    </location>
</feature>